<keyword evidence="3 7" id="KW-0812">Transmembrane</keyword>
<sequence length="795" mass="86481">MRSYLSLIPISAKVHRRQNRMTLLCIIFAVFLVTAIFSMADMLVQSETMHTKETHGNWHIQIQNITESDAQTIRTRTDVAAASWYDVVNLDQSRAYTIDGRQAALCGIEEPFRTDIMRYFDEASSVQADDAAILTPNAKELLGVAVGDSLVLDTPAGSYTFRVTGFRSDDSRYANNNGSGETTALLVDEDQVGVFMNISAFRRIMQDNGDTGSASYYVQFGSHANMKKAIAEIKEQCGLADADVQQNFILMGLAGLSDNTLVKNVYPLVIILFLLVLIAGVLMISGSLNSTIAQRTQFFGMMRCVGMSKQQVVRFVRLEALNWCKTAVPIGVLLGTCLAWGLNAVLRYLVGGEFSEIPVFGVSAVGIVSGAVLGVLTVWIAAQSPAKRAARVSPIAAVSGNAADGKRKPHRAKARFLKIESSLGVSHAVSAKKNLFLMSGSFALSIILFLCFSVLVELLGCLLPTSLSAPNLTIASSAYSNTVNHALVDTISGMEGVTHAYGRMYAENIPAAFDVDTEQTTVDLISYDESQLGWLPDDDMLRKGSDLSKVYGDSGYVLAIWDKDVPLDVGDKIQLGGFEVEIAGMLKYSPFSNSGRTDGEIILICSEETFTRLTGMRDYAIIDIQVAKSAADQDVAAIRDLVNGRYEFTDRRDEGDRSTYWAFSLFIYGFLAVIALITVFNIVNSISMSVSARMKQYGAMRAVGMDGRQLTGMIAAEAATYAFSGCIIGCAAGLSLSRLLYDKLITSHFPYHTWSLPVPALCIILLFVLSATAAAVYAPSKRIRRMAITETINEL</sequence>
<feature type="transmembrane region" description="Helical" evidence="7">
    <location>
        <begin position="21"/>
        <end position="40"/>
    </location>
</feature>
<comment type="subcellular location">
    <subcellularLocation>
        <location evidence="1">Cell membrane</location>
        <topology evidence="1">Multi-pass membrane protein</topology>
    </subcellularLocation>
</comment>
<feature type="transmembrane region" description="Helical" evidence="7">
    <location>
        <begin position="710"/>
        <end position="736"/>
    </location>
</feature>
<feature type="transmembrane region" description="Helical" evidence="7">
    <location>
        <begin position="756"/>
        <end position="778"/>
    </location>
</feature>
<dbReference type="InterPro" id="IPR003838">
    <property type="entry name" value="ABC3_permease_C"/>
</dbReference>
<dbReference type="EMBL" id="JAOQJE010000015">
    <property type="protein sequence ID" value="MCU6790077.1"/>
    <property type="molecule type" value="Genomic_DNA"/>
</dbReference>
<keyword evidence="5 7" id="KW-0472">Membrane</keyword>
<evidence type="ECO:0000259" key="9">
    <source>
        <dbReference type="Pfam" id="PF12704"/>
    </source>
</evidence>
<evidence type="ECO:0000256" key="4">
    <source>
        <dbReference type="ARBA" id="ARBA00022989"/>
    </source>
</evidence>
<dbReference type="Pfam" id="PF02687">
    <property type="entry name" value="FtsX"/>
    <property type="match status" value="2"/>
</dbReference>
<protein>
    <submittedName>
        <fullName evidence="10">FtsX-like permease family protein</fullName>
    </submittedName>
</protein>
<name>A0ABT2U808_9FIRM</name>
<feature type="domain" description="ABC3 transporter permease C-terminal" evidence="8">
    <location>
        <begin position="270"/>
        <end position="388"/>
    </location>
</feature>
<gene>
    <name evidence="10" type="ORF">OCV66_13390</name>
</gene>
<dbReference type="InterPro" id="IPR025857">
    <property type="entry name" value="MacB_PCD"/>
</dbReference>
<evidence type="ECO:0000256" key="7">
    <source>
        <dbReference type="SAM" id="Phobius"/>
    </source>
</evidence>
<dbReference type="Proteomes" id="UP001652397">
    <property type="component" value="Unassembled WGS sequence"/>
</dbReference>
<keyword evidence="4 7" id="KW-1133">Transmembrane helix</keyword>
<comment type="similarity">
    <text evidence="6">Belongs to the ABC-4 integral membrane protein family.</text>
</comment>
<dbReference type="InterPro" id="IPR050250">
    <property type="entry name" value="Macrolide_Exporter_MacB"/>
</dbReference>
<dbReference type="Pfam" id="PF12704">
    <property type="entry name" value="MacB_PCD"/>
    <property type="match status" value="1"/>
</dbReference>
<keyword evidence="2" id="KW-1003">Cell membrane</keyword>
<keyword evidence="11" id="KW-1185">Reference proteome</keyword>
<dbReference type="PANTHER" id="PTHR30572">
    <property type="entry name" value="MEMBRANE COMPONENT OF TRANSPORTER-RELATED"/>
    <property type="match status" value="1"/>
</dbReference>
<feature type="domain" description="ABC3 transporter permease C-terminal" evidence="8">
    <location>
        <begin position="670"/>
        <end position="787"/>
    </location>
</feature>
<evidence type="ECO:0000259" key="8">
    <source>
        <dbReference type="Pfam" id="PF02687"/>
    </source>
</evidence>
<feature type="transmembrane region" description="Helical" evidence="7">
    <location>
        <begin position="435"/>
        <end position="456"/>
    </location>
</feature>
<evidence type="ECO:0000313" key="10">
    <source>
        <dbReference type="EMBL" id="MCU6790077.1"/>
    </source>
</evidence>
<feature type="transmembrane region" description="Helical" evidence="7">
    <location>
        <begin position="265"/>
        <end position="285"/>
    </location>
</feature>
<evidence type="ECO:0000256" key="2">
    <source>
        <dbReference type="ARBA" id="ARBA00022475"/>
    </source>
</evidence>
<dbReference type="RefSeq" id="WP_243182366.1">
    <property type="nucleotide sequence ID" value="NZ_JAOQJE010000015.1"/>
</dbReference>
<proteinExistence type="inferred from homology"/>
<organism evidence="10 11">
    <name type="scientific">Agathobaculum ammoniilyticum</name>
    <dbReference type="NCBI Taxonomy" id="2981778"/>
    <lineage>
        <taxon>Bacteria</taxon>
        <taxon>Bacillati</taxon>
        <taxon>Bacillota</taxon>
        <taxon>Clostridia</taxon>
        <taxon>Eubacteriales</taxon>
        <taxon>Butyricicoccaceae</taxon>
        <taxon>Agathobaculum</taxon>
    </lineage>
</organism>
<evidence type="ECO:0000256" key="1">
    <source>
        <dbReference type="ARBA" id="ARBA00004651"/>
    </source>
</evidence>
<evidence type="ECO:0000256" key="6">
    <source>
        <dbReference type="ARBA" id="ARBA00038076"/>
    </source>
</evidence>
<feature type="transmembrane region" description="Helical" evidence="7">
    <location>
        <begin position="362"/>
        <end position="382"/>
    </location>
</feature>
<evidence type="ECO:0000313" key="11">
    <source>
        <dbReference type="Proteomes" id="UP001652397"/>
    </source>
</evidence>
<evidence type="ECO:0000256" key="3">
    <source>
        <dbReference type="ARBA" id="ARBA00022692"/>
    </source>
</evidence>
<evidence type="ECO:0000256" key="5">
    <source>
        <dbReference type="ARBA" id="ARBA00023136"/>
    </source>
</evidence>
<feature type="transmembrane region" description="Helical" evidence="7">
    <location>
        <begin position="660"/>
        <end position="683"/>
    </location>
</feature>
<feature type="domain" description="MacB-like periplasmic core" evidence="9">
    <location>
        <begin position="21"/>
        <end position="235"/>
    </location>
</feature>
<accession>A0ABT2U808</accession>
<reference evidence="10 11" key="1">
    <citation type="journal article" date="2021" name="ISME Commun">
        <title>Automated analysis of genomic sequences facilitates high-throughput and comprehensive description of bacteria.</title>
        <authorList>
            <person name="Hitch T.C.A."/>
        </authorList>
    </citation>
    <scope>NUCLEOTIDE SEQUENCE [LARGE SCALE GENOMIC DNA]</scope>
    <source>
        <strain evidence="10 11">Sanger_34</strain>
    </source>
</reference>
<dbReference type="PANTHER" id="PTHR30572:SF4">
    <property type="entry name" value="ABC TRANSPORTER PERMEASE YTRF"/>
    <property type="match status" value="1"/>
</dbReference>
<comment type="caution">
    <text evidence="10">The sequence shown here is derived from an EMBL/GenBank/DDBJ whole genome shotgun (WGS) entry which is preliminary data.</text>
</comment>
<feature type="transmembrane region" description="Helical" evidence="7">
    <location>
        <begin position="327"/>
        <end position="350"/>
    </location>
</feature>